<dbReference type="Gene3D" id="1.10.150.280">
    <property type="entry name" value="AF1531-like domain"/>
    <property type="match status" value="1"/>
</dbReference>
<name>A0ABS1IYW6_9FIRM</name>
<dbReference type="Gene3D" id="3.10.560.10">
    <property type="entry name" value="Outer membrane lipoprotein wza domain like"/>
    <property type="match status" value="1"/>
</dbReference>
<dbReference type="InterPro" id="IPR004509">
    <property type="entry name" value="Competence_ComEA_HhH"/>
</dbReference>
<dbReference type="InterPro" id="IPR019554">
    <property type="entry name" value="Soluble_ligand-bd"/>
</dbReference>
<dbReference type="RefSeq" id="WP_208428577.1">
    <property type="nucleotide sequence ID" value="NZ_JAEPRJ010000001.1"/>
</dbReference>
<reference evidence="2 3" key="1">
    <citation type="submission" date="2021-01" db="EMBL/GenBank/DDBJ databases">
        <title>Isolation and description of Catonella massiliensis sp. nov., a novel Catonella species, isolated from a stable periodontitis subject.</title>
        <authorList>
            <person name="Antezack A."/>
            <person name="Boxberger M."/>
            <person name="La Scola B."/>
            <person name="Monnet-Corti V."/>
        </authorList>
    </citation>
    <scope>NUCLEOTIDE SEQUENCE [LARGE SCALE GENOMIC DNA]</scope>
    <source>
        <strain evidence="2 3">Marseille-Q4567</strain>
    </source>
</reference>
<feature type="domain" description="Helix-hairpin-helix DNA-binding motif class 1" evidence="1">
    <location>
        <begin position="231"/>
        <end position="250"/>
    </location>
</feature>
<dbReference type="InterPro" id="IPR051675">
    <property type="entry name" value="Endo/Exo/Phosphatase_dom_1"/>
</dbReference>
<dbReference type="Pfam" id="PF10531">
    <property type="entry name" value="SLBB"/>
    <property type="match status" value="1"/>
</dbReference>
<feature type="domain" description="Helix-hairpin-helix DNA-binding motif class 1" evidence="1">
    <location>
        <begin position="201"/>
        <end position="220"/>
    </location>
</feature>
<keyword evidence="3" id="KW-1185">Reference proteome</keyword>
<protein>
    <submittedName>
        <fullName evidence="2">Helix-hairpin-helix domain-containing protein</fullName>
    </submittedName>
</protein>
<proteinExistence type="predicted"/>
<accession>A0ABS1IYW6</accession>
<dbReference type="PANTHER" id="PTHR21180">
    <property type="entry name" value="ENDONUCLEASE/EXONUCLEASE/PHOSPHATASE FAMILY DOMAIN-CONTAINING PROTEIN 1"/>
    <property type="match status" value="1"/>
</dbReference>
<dbReference type="PANTHER" id="PTHR21180:SF32">
    <property type="entry name" value="ENDONUCLEASE_EXONUCLEASE_PHOSPHATASE FAMILY DOMAIN-CONTAINING PROTEIN 1"/>
    <property type="match status" value="1"/>
</dbReference>
<sequence length="253" mass="27091">MKSRLQVLVVLLFIGIAGAVFVFSGKNEGKETGLKVVEDISQGSANYSESGYDKTADLTDVDNKKEEFAKNGQGKSVDIQPTGEESPNVVTGKIFVHVCGAVRREGVYELSPDARVVDAIRAAGGCTKKAASYGINQAEALKDGVQVYVPTKAELKKETNGADRVLASIGVEGVRTGLSSQGVNFGEGGDALININLATKEELMKLNGVGEAKAELIITYRQAKGGFRDIKDIMKIKGIKQKFFDKIKDKICI</sequence>
<organism evidence="2 3">
    <name type="scientific">Catonella massiliensis</name>
    <dbReference type="NCBI Taxonomy" id="2799636"/>
    <lineage>
        <taxon>Bacteria</taxon>
        <taxon>Bacillati</taxon>
        <taxon>Bacillota</taxon>
        <taxon>Clostridia</taxon>
        <taxon>Lachnospirales</taxon>
        <taxon>Lachnospiraceae</taxon>
        <taxon>Catonella</taxon>
    </lineage>
</organism>
<dbReference type="Pfam" id="PF12836">
    <property type="entry name" value="HHH_3"/>
    <property type="match status" value="1"/>
</dbReference>
<evidence type="ECO:0000259" key="1">
    <source>
        <dbReference type="SMART" id="SM00278"/>
    </source>
</evidence>
<dbReference type="InterPro" id="IPR003583">
    <property type="entry name" value="Hlx-hairpin-Hlx_DNA-bd_motif"/>
</dbReference>
<dbReference type="SMART" id="SM00278">
    <property type="entry name" value="HhH1"/>
    <property type="match status" value="2"/>
</dbReference>
<evidence type="ECO:0000313" key="3">
    <source>
        <dbReference type="Proteomes" id="UP000604730"/>
    </source>
</evidence>
<gene>
    <name evidence="2" type="ORF">JJN12_04615</name>
</gene>
<dbReference type="SUPFAM" id="SSF47781">
    <property type="entry name" value="RuvA domain 2-like"/>
    <property type="match status" value="1"/>
</dbReference>
<dbReference type="InterPro" id="IPR010994">
    <property type="entry name" value="RuvA_2-like"/>
</dbReference>
<evidence type="ECO:0000313" key="2">
    <source>
        <dbReference type="EMBL" id="MBK5897069.1"/>
    </source>
</evidence>
<dbReference type="NCBIfam" id="TIGR00426">
    <property type="entry name" value="competence protein ComEA helix-hairpin-helix repeat region"/>
    <property type="match status" value="1"/>
</dbReference>
<dbReference type="Proteomes" id="UP000604730">
    <property type="component" value="Unassembled WGS sequence"/>
</dbReference>
<comment type="caution">
    <text evidence="2">The sequence shown here is derived from an EMBL/GenBank/DDBJ whole genome shotgun (WGS) entry which is preliminary data.</text>
</comment>
<dbReference type="EMBL" id="JAEPRJ010000001">
    <property type="protein sequence ID" value="MBK5897069.1"/>
    <property type="molecule type" value="Genomic_DNA"/>
</dbReference>